<feature type="domain" description="Peptidase M3A/M3B catalytic" evidence="8">
    <location>
        <begin position="277"/>
        <end position="735"/>
    </location>
</feature>
<dbReference type="SUPFAM" id="SSF55486">
    <property type="entry name" value="Metalloproteases ('zincins'), catalytic domain"/>
    <property type="match status" value="1"/>
</dbReference>
<evidence type="ECO:0000256" key="4">
    <source>
        <dbReference type="ARBA" id="ARBA00022801"/>
    </source>
</evidence>
<keyword evidence="4 7" id="KW-0378">Hydrolase</keyword>
<dbReference type="InterPro" id="IPR045090">
    <property type="entry name" value="Pept_M3A_M3B"/>
</dbReference>
<keyword evidence="2 7" id="KW-0645">Protease</keyword>
<dbReference type="PANTHER" id="PTHR11804">
    <property type="entry name" value="PROTEASE M3 THIMET OLIGOPEPTIDASE-RELATED"/>
    <property type="match status" value="1"/>
</dbReference>
<evidence type="ECO:0000256" key="5">
    <source>
        <dbReference type="ARBA" id="ARBA00022833"/>
    </source>
</evidence>
<keyword evidence="3 7" id="KW-0479">Metal-binding</keyword>
<evidence type="ECO:0000256" key="6">
    <source>
        <dbReference type="ARBA" id="ARBA00023049"/>
    </source>
</evidence>
<proteinExistence type="inferred from homology"/>
<dbReference type="Gene3D" id="1.10.1370.10">
    <property type="entry name" value="Neurolysin, domain 3"/>
    <property type="match status" value="1"/>
</dbReference>
<keyword evidence="5 7" id="KW-0862">Zinc</keyword>
<dbReference type="InterPro" id="IPR024077">
    <property type="entry name" value="Neurolysin/TOP_dom2"/>
</dbReference>
<organism evidence="9">
    <name type="scientific">Oppiella nova</name>
    <dbReference type="NCBI Taxonomy" id="334625"/>
    <lineage>
        <taxon>Eukaryota</taxon>
        <taxon>Metazoa</taxon>
        <taxon>Ecdysozoa</taxon>
        <taxon>Arthropoda</taxon>
        <taxon>Chelicerata</taxon>
        <taxon>Arachnida</taxon>
        <taxon>Acari</taxon>
        <taxon>Acariformes</taxon>
        <taxon>Sarcoptiformes</taxon>
        <taxon>Oribatida</taxon>
        <taxon>Brachypylina</taxon>
        <taxon>Oppioidea</taxon>
        <taxon>Oppiidae</taxon>
        <taxon>Oppiella</taxon>
    </lineage>
</organism>
<accession>A0A7R9LTK4</accession>
<protein>
    <recommendedName>
        <fullName evidence="8">Peptidase M3A/M3B catalytic domain-containing protein</fullName>
    </recommendedName>
</protein>
<keyword evidence="6 7" id="KW-0482">Metalloprotease</keyword>
<evidence type="ECO:0000256" key="2">
    <source>
        <dbReference type="ARBA" id="ARBA00022670"/>
    </source>
</evidence>
<dbReference type="OrthoDB" id="534666at2759"/>
<evidence type="ECO:0000313" key="10">
    <source>
        <dbReference type="Proteomes" id="UP000728032"/>
    </source>
</evidence>
<evidence type="ECO:0000313" key="9">
    <source>
        <dbReference type="EMBL" id="CAD7647668.1"/>
    </source>
</evidence>
<dbReference type="PANTHER" id="PTHR11804:SF83">
    <property type="entry name" value="LD37516P"/>
    <property type="match status" value="1"/>
</dbReference>
<dbReference type="EMBL" id="CAJPVJ010002835">
    <property type="protein sequence ID" value="CAG2166855.1"/>
    <property type="molecule type" value="Genomic_DNA"/>
</dbReference>
<evidence type="ECO:0000256" key="3">
    <source>
        <dbReference type="ARBA" id="ARBA00022723"/>
    </source>
</evidence>
<dbReference type="Gene3D" id="3.40.390.10">
    <property type="entry name" value="Collagenase (Catalytic Domain)"/>
    <property type="match status" value="1"/>
</dbReference>
<dbReference type="InterPro" id="IPR001567">
    <property type="entry name" value="Pept_M3A_M3B_dom"/>
</dbReference>
<evidence type="ECO:0000259" key="8">
    <source>
        <dbReference type="Pfam" id="PF01432"/>
    </source>
</evidence>
<dbReference type="GO" id="GO:0046872">
    <property type="term" value="F:metal ion binding"/>
    <property type="evidence" value="ECO:0007669"/>
    <property type="project" value="UniProtKB-UniRule"/>
</dbReference>
<name>A0A7R9LTK4_9ACAR</name>
<comment type="cofactor">
    <cofactor evidence="7">
        <name>Zn(2+)</name>
        <dbReference type="ChEBI" id="CHEBI:29105"/>
    </cofactor>
    <text evidence="7">Binds 1 zinc ion.</text>
</comment>
<comment type="similarity">
    <text evidence="1 7">Belongs to the peptidase M3 family.</text>
</comment>
<reference evidence="9" key="1">
    <citation type="submission" date="2020-11" db="EMBL/GenBank/DDBJ databases">
        <authorList>
            <person name="Tran Van P."/>
        </authorList>
    </citation>
    <scope>NUCLEOTIDE SEQUENCE</scope>
</reference>
<dbReference type="Pfam" id="PF01432">
    <property type="entry name" value="Peptidase_M3"/>
    <property type="match status" value="1"/>
</dbReference>
<evidence type="ECO:0000256" key="1">
    <source>
        <dbReference type="ARBA" id="ARBA00006040"/>
    </source>
</evidence>
<evidence type="ECO:0000256" key="7">
    <source>
        <dbReference type="RuleBase" id="RU003435"/>
    </source>
</evidence>
<gene>
    <name evidence="9" type="ORF">ONB1V03_LOCUS6370</name>
</gene>
<dbReference type="GO" id="GO:0006508">
    <property type="term" value="P:proteolysis"/>
    <property type="evidence" value="ECO:0007669"/>
    <property type="project" value="UniProtKB-KW"/>
</dbReference>
<sequence>MSNLCLTHLCLRRLLVSGKRWPPVVDHKRHLFGFFRKSKAPGVYILFPDIPSDTPETNELLVLPANDSTPTRFTRLSSEKCVKAVAKMSIDFDSCIDSLDQQLEQKKLSQSFDEVMAQIEERLVPLDYGMSTLRLLRAVDKQRYDFRHFDQFFNRITATKIRRFRSPQIYYFMRESDSNRDQLDGQQRRVVDKYLLEAKLFGTTLSAQESPILAQIHTNLAEEKTKYSENLAEATKRFSHTIDDPSLLGVLPDELIASIGSHSNATITLHSSVFNPFMEYCPDRSLRWNLWLAYNSRSSPSNDRRISNSIPIENIRALRRKQAQVLGYENYVELSLETKMARTVDNVRTFVSTLHTKSKHAFDANFKELTEFAEHSGSHESGAKLELWDLPYWQRKLLKSKYSIEDTRVKQYFPLSAVLNGMFRLAENLFDVKVEEVPTDRFESWHKDVLFFRILSPKQGIVGSFYLDPYARVNQKSRFSYNELSLNRCHSLQTKPISCLIANFAEPLISGQSTQLSFAQIISLFKQFGHILQHSLTESRYAEISGLASQEWDVVNFFPEFMALWPLNSYATLSSCSAHVSDGSPLPEQEFDKIRRAHYHFSSFDLKHEIYRMALDLGLYTGTEFWANIRDQVWDEYMSPFSRDKLDAHPCSFRAIFCDDFASAYFSFKWAEMLASDAFAAFQAVGVDDHKAVARVGARFKDSFLTHSGDYSSNEIFRRFLGRDPSPDAFLRINGIHGKDSHLKKDSILGNEKTANEGTAEKHVN</sequence>
<dbReference type="InterPro" id="IPR024079">
    <property type="entry name" value="MetalloPept_cat_dom_sf"/>
</dbReference>
<keyword evidence="10" id="KW-1185">Reference proteome</keyword>
<dbReference type="AlphaFoldDB" id="A0A7R9LTK4"/>
<dbReference type="EMBL" id="OC917660">
    <property type="protein sequence ID" value="CAD7647668.1"/>
    <property type="molecule type" value="Genomic_DNA"/>
</dbReference>
<dbReference type="GO" id="GO:0004222">
    <property type="term" value="F:metalloendopeptidase activity"/>
    <property type="evidence" value="ECO:0007669"/>
    <property type="project" value="InterPro"/>
</dbReference>
<dbReference type="Proteomes" id="UP000728032">
    <property type="component" value="Unassembled WGS sequence"/>
</dbReference>